<accession>A0A6J7E164</accession>
<protein>
    <recommendedName>
        <fullName evidence="3">alpha-L-fucosidase</fullName>
        <ecNumber evidence="3">3.2.1.51</ecNumber>
    </recommendedName>
</protein>
<dbReference type="InterPro" id="IPR017853">
    <property type="entry name" value="GH"/>
</dbReference>
<dbReference type="InterPro" id="IPR057739">
    <property type="entry name" value="Glyco_hydro_29_N"/>
</dbReference>
<evidence type="ECO:0000256" key="3">
    <source>
        <dbReference type="ARBA" id="ARBA00012662"/>
    </source>
</evidence>
<evidence type="ECO:0000313" key="9">
    <source>
        <dbReference type="EMBL" id="CAB4876767.1"/>
    </source>
</evidence>
<evidence type="ECO:0000256" key="1">
    <source>
        <dbReference type="ARBA" id="ARBA00004071"/>
    </source>
</evidence>
<evidence type="ECO:0000256" key="5">
    <source>
        <dbReference type="ARBA" id="ARBA00022801"/>
    </source>
</evidence>
<evidence type="ECO:0000256" key="6">
    <source>
        <dbReference type="ARBA" id="ARBA00023295"/>
    </source>
</evidence>
<dbReference type="GO" id="GO:0005764">
    <property type="term" value="C:lysosome"/>
    <property type="evidence" value="ECO:0007669"/>
    <property type="project" value="TreeGrafter"/>
</dbReference>
<gene>
    <name evidence="8" type="ORF">UFOPK3164_00299</name>
    <name evidence="9" type="ORF">UFOPK3427_01179</name>
    <name evidence="10" type="ORF">UFOPK4112_00962</name>
</gene>
<keyword evidence="6" id="KW-0326">Glycosidase</keyword>
<comment type="similarity">
    <text evidence="2">Belongs to the glycosyl hydrolase 29 family.</text>
</comment>
<dbReference type="AlphaFoldDB" id="A0A6J7E164"/>
<keyword evidence="4" id="KW-0732">Signal</keyword>
<name>A0A6J7E164_9ZZZZ</name>
<dbReference type="InterPro" id="IPR000933">
    <property type="entry name" value="Glyco_hydro_29"/>
</dbReference>
<dbReference type="EC" id="3.2.1.51" evidence="3"/>
<dbReference type="PANTHER" id="PTHR10030">
    <property type="entry name" value="ALPHA-L-FUCOSIDASE"/>
    <property type="match status" value="1"/>
</dbReference>
<dbReference type="GO" id="GO:0006004">
    <property type="term" value="P:fucose metabolic process"/>
    <property type="evidence" value="ECO:0007669"/>
    <property type="project" value="InterPro"/>
</dbReference>
<dbReference type="EMBL" id="CAFBLT010000001">
    <property type="protein sequence ID" value="CAB4876767.1"/>
    <property type="molecule type" value="Genomic_DNA"/>
</dbReference>
<dbReference type="EMBL" id="CAFBPM010000008">
    <property type="protein sequence ID" value="CAB5021751.1"/>
    <property type="molecule type" value="Genomic_DNA"/>
</dbReference>
<dbReference type="Pfam" id="PF01120">
    <property type="entry name" value="Alpha_L_fucos"/>
    <property type="match status" value="1"/>
</dbReference>
<dbReference type="EMBL" id="CAFABE010000008">
    <property type="protein sequence ID" value="CAB4819287.1"/>
    <property type="molecule type" value="Genomic_DNA"/>
</dbReference>
<keyword evidence="5" id="KW-0378">Hydrolase</keyword>
<organism evidence="9">
    <name type="scientific">freshwater metagenome</name>
    <dbReference type="NCBI Taxonomy" id="449393"/>
    <lineage>
        <taxon>unclassified sequences</taxon>
        <taxon>metagenomes</taxon>
        <taxon>ecological metagenomes</taxon>
    </lineage>
</organism>
<dbReference type="SMART" id="SM00812">
    <property type="entry name" value="Alpha_L_fucos"/>
    <property type="match status" value="1"/>
</dbReference>
<feature type="domain" description="Glycoside hydrolase family 29 N-terminal" evidence="7">
    <location>
        <begin position="6"/>
        <end position="380"/>
    </location>
</feature>
<dbReference type="Gene3D" id="3.20.20.80">
    <property type="entry name" value="Glycosidases"/>
    <property type="match status" value="1"/>
</dbReference>
<sequence length="485" mass="54056">MASSRSSIAQLRRRQIPSWWQDAKLGIFVQWSPASVPAFAPREDDYSGQLIKGQSDAFAYSPYVEWYENSLRFDHSPVSAFHREHFGDLPYSAFAKTFEESMASWNPTAWASSFAATGARYVVLMTKHHDGYCLWPTEIENPHRPGWHSSRDVVGELAEAVRNEGMRFGIYYSGGLDWTFCDDTIGTPGDMIAAVPRGSYAEYAEAQVRELIDRYQPSVLWNDITWPSDGPALWKLFEDYYATVPDGVVNDRWMPWSPVMGLSHNTLGRKLIERFISQQTAASGGLIPPKPPYFDYRTPEYMTFPDVQRTPFECIRGIDNSFGYNAASAPEDFLSREALLWLLSDITAKGGNLLLSVGPRGVDGQISEEQQARLDWLAEWAPTIEQALQGTRPWVAAGDLTPEGTPIRYTTRGQKVFALLQSPGPKVTLSALSATSATAVELLGGDAVPWESSDSGIVVHLSERDDHDQPVVIEIHNAAARHTAK</sequence>
<reference evidence="9" key="1">
    <citation type="submission" date="2020-05" db="EMBL/GenBank/DDBJ databases">
        <authorList>
            <person name="Chiriac C."/>
            <person name="Salcher M."/>
            <person name="Ghai R."/>
            <person name="Kavagutti S V."/>
        </authorList>
    </citation>
    <scope>NUCLEOTIDE SEQUENCE</scope>
</reference>
<dbReference type="PIRSF" id="PIRSF001092">
    <property type="entry name" value="Alpha-L-fucosidase"/>
    <property type="match status" value="1"/>
</dbReference>
<dbReference type="PANTHER" id="PTHR10030:SF37">
    <property type="entry name" value="ALPHA-L-FUCOSIDASE-RELATED"/>
    <property type="match status" value="1"/>
</dbReference>
<comment type="function">
    <text evidence="1">Alpha-L-fucosidase is responsible for hydrolyzing the alpha-1,6-linked fucose joined to the reducing-end N-acetylglucosamine of the carbohydrate moieties of glycoproteins.</text>
</comment>
<dbReference type="GO" id="GO:0016139">
    <property type="term" value="P:glycoside catabolic process"/>
    <property type="evidence" value="ECO:0007669"/>
    <property type="project" value="TreeGrafter"/>
</dbReference>
<evidence type="ECO:0000313" key="10">
    <source>
        <dbReference type="EMBL" id="CAB5021751.1"/>
    </source>
</evidence>
<evidence type="ECO:0000313" key="8">
    <source>
        <dbReference type="EMBL" id="CAB4819287.1"/>
    </source>
</evidence>
<dbReference type="InterPro" id="IPR016286">
    <property type="entry name" value="FUC_metazoa-typ"/>
</dbReference>
<dbReference type="InterPro" id="IPR013780">
    <property type="entry name" value="Glyco_hydro_b"/>
</dbReference>
<evidence type="ECO:0000259" key="7">
    <source>
        <dbReference type="Pfam" id="PF01120"/>
    </source>
</evidence>
<dbReference type="Gene3D" id="2.60.40.1180">
    <property type="entry name" value="Golgi alpha-mannosidase II"/>
    <property type="match status" value="1"/>
</dbReference>
<dbReference type="PRINTS" id="PR00741">
    <property type="entry name" value="GLHYDRLASE29"/>
</dbReference>
<evidence type="ECO:0000256" key="2">
    <source>
        <dbReference type="ARBA" id="ARBA00007951"/>
    </source>
</evidence>
<evidence type="ECO:0000256" key="4">
    <source>
        <dbReference type="ARBA" id="ARBA00022729"/>
    </source>
</evidence>
<dbReference type="GO" id="GO:0004560">
    <property type="term" value="F:alpha-L-fucosidase activity"/>
    <property type="evidence" value="ECO:0007669"/>
    <property type="project" value="InterPro"/>
</dbReference>
<proteinExistence type="inferred from homology"/>
<dbReference type="SUPFAM" id="SSF51445">
    <property type="entry name" value="(Trans)glycosidases"/>
    <property type="match status" value="1"/>
</dbReference>